<accession>A0ABQ9ATW0</accession>
<comment type="caution">
    <text evidence="1">The sequence shown here is derived from an EMBL/GenBank/DDBJ whole genome shotgun (WGS) entry which is preliminary data.</text>
</comment>
<proteinExistence type="predicted"/>
<reference evidence="1" key="2">
    <citation type="journal article" date="2023" name="Int. J. Mol. Sci.">
        <title>De Novo Assembly and Annotation of 11 Diverse Shrub Willow (Salix) Genomes Reveals Novel Gene Organization in Sex-Linked Regions.</title>
        <authorList>
            <person name="Hyden B."/>
            <person name="Feng K."/>
            <person name="Yates T.B."/>
            <person name="Jawdy S."/>
            <person name="Cereghino C."/>
            <person name="Smart L.B."/>
            <person name="Muchero W."/>
        </authorList>
    </citation>
    <scope>NUCLEOTIDE SEQUENCE</scope>
    <source>
        <tissue evidence="1">Shoot tip</tissue>
    </source>
</reference>
<evidence type="ECO:0000313" key="1">
    <source>
        <dbReference type="EMBL" id="KAJ6355707.1"/>
    </source>
</evidence>
<dbReference type="EMBL" id="JAPFFI010000017">
    <property type="protein sequence ID" value="KAJ6355707.1"/>
    <property type="molecule type" value="Genomic_DNA"/>
</dbReference>
<sequence>MSINRCTYYSLTSWKYFIIVRAVKPILILAPDDLFI</sequence>
<organism evidence="1 2">
    <name type="scientific">Salix suchowensis</name>
    <dbReference type="NCBI Taxonomy" id="1278906"/>
    <lineage>
        <taxon>Eukaryota</taxon>
        <taxon>Viridiplantae</taxon>
        <taxon>Streptophyta</taxon>
        <taxon>Embryophyta</taxon>
        <taxon>Tracheophyta</taxon>
        <taxon>Spermatophyta</taxon>
        <taxon>Magnoliopsida</taxon>
        <taxon>eudicotyledons</taxon>
        <taxon>Gunneridae</taxon>
        <taxon>Pentapetalae</taxon>
        <taxon>rosids</taxon>
        <taxon>fabids</taxon>
        <taxon>Malpighiales</taxon>
        <taxon>Salicaceae</taxon>
        <taxon>Saliceae</taxon>
        <taxon>Salix</taxon>
    </lineage>
</organism>
<evidence type="ECO:0000313" key="2">
    <source>
        <dbReference type="Proteomes" id="UP001141253"/>
    </source>
</evidence>
<dbReference type="Proteomes" id="UP001141253">
    <property type="component" value="Chromosome 18"/>
</dbReference>
<gene>
    <name evidence="1" type="ORF">OIU77_006146</name>
</gene>
<protein>
    <submittedName>
        <fullName evidence="1">Uncharacterized protein</fullName>
    </submittedName>
</protein>
<name>A0ABQ9ATW0_9ROSI</name>
<keyword evidence="2" id="KW-1185">Reference proteome</keyword>
<reference evidence="1" key="1">
    <citation type="submission" date="2022-10" db="EMBL/GenBank/DDBJ databases">
        <authorList>
            <person name="Hyden B.L."/>
            <person name="Feng K."/>
            <person name="Yates T."/>
            <person name="Jawdy S."/>
            <person name="Smart L.B."/>
            <person name="Muchero W."/>
        </authorList>
    </citation>
    <scope>NUCLEOTIDE SEQUENCE</scope>
    <source>
        <tissue evidence="1">Shoot tip</tissue>
    </source>
</reference>